<gene>
    <name evidence="14" type="ORF">BJ983_002151</name>
</gene>
<dbReference type="GO" id="GO:0016989">
    <property type="term" value="F:sigma factor antagonist activity"/>
    <property type="evidence" value="ECO:0007669"/>
    <property type="project" value="TreeGrafter"/>
</dbReference>
<evidence type="ECO:0000256" key="10">
    <source>
        <dbReference type="ARBA" id="ARBA00030803"/>
    </source>
</evidence>
<evidence type="ECO:0000256" key="5">
    <source>
        <dbReference type="ARBA" id="ARBA00022989"/>
    </source>
</evidence>
<evidence type="ECO:0000256" key="12">
    <source>
        <dbReference type="SAM" id="Phobius"/>
    </source>
</evidence>
<sequence>MRGTPDGHPELAVAWALHALDPQDDAEFAEHLAACEACRRIVAETEGVGALLGAASEPAEPPPSLRARILEAAEAEAAPDDSGASLSSRGTDAPSSNVVPLRRRRRIVAGLAVAAAAALVVVIGGLVNANRDLAQERDAAAAQADRGRQVVELVDAAARPGTPHAVLASTGGGFVGLVVDRGAGPEFLATGLPPNDGAHTYVLWGLAGGRPVGLQAFDMSGSGPVTASVPSMSADRRFAGFAVSYEPGRTVPATPTQVVASGQLAG</sequence>
<keyword evidence="8" id="KW-0804">Transcription</keyword>
<dbReference type="Gene3D" id="1.10.10.1320">
    <property type="entry name" value="Anti-sigma factor, zinc-finger domain"/>
    <property type="match status" value="1"/>
</dbReference>
<evidence type="ECO:0000256" key="11">
    <source>
        <dbReference type="SAM" id="MobiDB-lite"/>
    </source>
</evidence>
<evidence type="ECO:0000256" key="1">
    <source>
        <dbReference type="ARBA" id="ARBA00004167"/>
    </source>
</evidence>
<evidence type="ECO:0000313" key="15">
    <source>
        <dbReference type="Proteomes" id="UP000535890"/>
    </source>
</evidence>
<proteinExistence type="predicted"/>
<evidence type="ECO:0000259" key="13">
    <source>
        <dbReference type="Pfam" id="PF10099"/>
    </source>
</evidence>
<dbReference type="InterPro" id="IPR041916">
    <property type="entry name" value="Anti_sigma_zinc_sf"/>
</dbReference>
<feature type="transmembrane region" description="Helical" evidence="12">
    <location>
        <begin position="107"/>
        <end position="127"/>
    </location>
</feature>
<organism evidence="14 15">
    <name type="scientific">Actinomycetospora corticicola</name>
    <dbReference type="NCBI Taxonomy" id="663602"/>
    <lineage>
        <taxon>Bacteria</taxon>
        <taxon>Bacillati</taxon>
        <taxon>Actinomycetota</taxon>
        <taxon>Actinomycetes</taxon>
        <taxon>Pseudonocardiales</taxon>
        <taxon>Pseudonocardiaceae</taxon>
        <taxon>Actinomycetospora</taxon>
    </lineage>
</organism>
<evidence type="ECO:0000256" key="7">
    <source>
        <dbReference type="ARBA" id="ARBA00023136"/>
    </source>
</evidence>
<keyword evidence="3" id="KW-1003">Cell membrane</keyword>
<keyword evidence="5 12" id="KW-1133">Transmembrane helix</keyword>
<evidence type="ECO:0000313" key="14">
    <source>
        <dbReference type="EMBL" id="NYD36049.1"/>
    </source>
</evidence>
<dbReference type="InterPro" id="IPR018764">
    <property type="entry name" value="RskA_C"/>
</dbReference>
<comment type="caution">
    <text evidence="14">The sequence shown here is derived from an EMBL/GenBank/DDBJ whole genome shotgun (WGS) entry which is preliminary data.</text>
</comment>
<dbReference type="PANTHER" id="PTHR37461:SF1">
    <property type="entry name" value="ANTI-SIGMA-K FACTOR RSKA"/>
    <property type="match status" value="1"/>
</dbReference>
<keyword evidence="4 12" id="KW-0812">Transmembrane</keyword>
<feature type="domain" description="Anti-sigma K factor RskA C-terminal" evidence="13">
    <location>
        <begin position="112"/>
        <end position="257"/>
    </location>
</feature>
<evidence type="ECO:0000256" key="9">
    <source>
        <dbReference type="ARBA" id="ARBA00029829"/>
    </source>
</evidence>
<evidence type="ECO:0000256" key="8">
    <source>
        <dbReference type="ARBA" id="ARBA00023163"/>
    </source>
</evidence>
<evidence type="ECO:0000256" key="6">
    <source>
        <dbReference type="ARBA" id="ARBA00023015"/>
    </source>
</evidence>
<dbReference type="Pfam" id="PF10099">
    <property type="entry name" value="RskA_C"/>
    <property type="match status" value="1"/>
</dbReference>
<reference evidence="14 15" key="1">
    <citation type="submission" date="2020-07" db="EMBL/GenBank/DDBJ databases">
        <title>Sequencing the genomes of 1000 actinobacteria strains.</title>
        <authorList>
            <person name="Klenk H.-P."/>
        </authorList>
    </citation>
    <scope>NUCLEOTIDE SEQUENCE [LARGE SCALE GENOMIC DNA]</scope>
    <source>
        <strain evidence="14 15">DSM 45772</strain>
    </source>
</reference>
<name>A0A7Y9DV87_9PSEU</name>
<dbReference type="InterPro" id="IPR051474">
    <property type="entry name" value="Anti-sigma-K/W_factor"/>
</dbReference>
<feature type="compositionally biased region" description="Polar residues" evidence="11">
    <location>
        <begin position="84"/>
        <end position="96"/>
    </location>
</feature>
<keyword evidence="7 12" id="KW-0472">Membrane</keyword>
<dbReference type="PANTHER" id="PTHR37461">
    <property type="entry name" value="ANTI-SIGMA-K FACTOR RSKA"/>
    <property type="match status" value="1"/>
</dbReference>
<accession>A0A7Y9DV87</accession>
<evidence type="ECO:0000256" key="3">
    <source>
        <dbReference type="ARBA" id="ARBA00022475"/>
    </source>
</evidence>
<dbReference type="Proteomes" id="UP000535890">
    <property type="component" value="Unassembled WGS sequence"/>
</dbReference>
<comment type="subcellular location">
    <subcellularLocation>
        <location evidence="2">Cell membrane</location>
    </subcellularLocation>
    <subcellularLocation>
        <location evidence="1">Membrane</location>
        <topology evidence="1">Single-pass membrane protein</topology>
    </subcellularLocation>
</comment>
<keyword evidence="6" id="KW-0805">Transcription regulation</keyword>
<dbReference type="GO" id="GO:0005886">
    <property type="term" value="C:plasma membrane"/>
    <property type="evidence" value="ECO:0007669"/>
    <property type="project" value="UniProtKB-SubCell"/>
</dbReference>
<evidence type="ECO:0000256" key="4">
    <source>
        <dbReference type="ARBA" id="ARBA00022692"/>
    </source>
</evidence>
<dbReference type="GO" id="GO:0006417">
    <property type="term" value="P:regulation of translation"/>
    <property type="evidence" value="ECO:0007669"/>
    <property type="project" value="TreeGrafter"/>
</dbReference>
<protein>
    <recommendedName>
        <fullName evidence="10">Regulator of SigK</fullName>
    </recommendedName>
    <alternativeName>
        <fullName evidence="9">Sigma-K anti-sigma factor RskA</fullName>
    </alternativeName>
</protein>
<dbReference type="AlphaFoldDB" id="A0A7Y9DV87"/>
<evidence type="ECO:0000256" key="2">
    <source>
        <dbReference type="ARBA" id="ARBA00004236"/>
    </source>
</evidence>
<keyword evidence="15" id="KW-1185">Reference proteome</keyword>
<dbReference type="EMBL" id="JACCBN010000001">
    <property type="protein sequence ID" value="NYD36049.1"/>
    <property type="molecule type" value="Genomic_DNA"/>
</dbReference>
<feature type="region of interest" description="Disordered" evidence="11">
    <location>
        <begin position="74"/>
        <end position="97"/>
    </location>
</feature>
<dbReference type="RefSeq" id="WP_179793786.1">
    <property type="nucleotide sequence ID" value="NZ_BAABHP010000007.1"/>
</dbReference>